<keyword evidence="5" id="KW-0131">Cell cycle</keyword>
<feature type="coiled-coil region" evidence="6">
    <location>
        <begin position="12"/>
        <end position="39"/>
    </location>
</feature>
<dbReference type="OrthoDB" id="200660at2759"/>
<evidence type="ECO:0000256" key="2">
    <source>
        <dbReference type="ARBA" id="ARBA00022618"/>
    </source>
</evidence>
<keyword evidence="3" id="KW-0498">Mitosis</keyword>
<dbReference type="Gene3D" id="1.25.10.10">
    <property type="entry name" value="Leucine-rich Repeat Variant"/>
    <property type="match status" value="1"/>
</dbReference>
<feature type="compositionally biased region" description="Low complexity" evidence="7">
    <location>
        <begin position="1126"/>
        <end position="1145"/>
    </location>
</feature>
<reference evidence="8" key="1">
    <citation type="journal article" date="2020" name="Fungal Divers.">
        <title>Resolving the Mortierellaceae phylogeny through synthesis of multi-gene phylogenetics and phylogenomics.</title>
        <authorList>
            <person name="Vandepol N."/>
            <person name="Liber J."/>
            <person name="Desiro A."/>
            <person name="Na H."/>
            <person name="Kennedy M."/>
            <person name="Barry K."/>
            <person name="Grigoriev I.V."/>
            <person name="Miller A.N."/>
            <person name="O'Donnell K."/>
            <person name="Stajich J.E."/>
            <person name="Bonito G."/>
        </authorList>
    </citation>
    <scope>NUCLEOTIDE SEQUENCE</scope>
    <source>
        <strain evidence="8">BC1065</strain>
    </source>
</reference>
<dbReference type="AlphaFoldDB" id="A0A9P6QLD8"/>
<dbReference type="GO" id="GO:0005634">
    <property type="term" value="C:nucleus"/>
    <property type="evidence" value="ECO:0007669"/>
    <property type="project" value="UniProtKB-SubCell"/>
</dbReference>
<evidence type="ECO:0000256" key="5">
    <source>
        <dbReference type="ARBA" id="ARBA00023306"/>
    </source>
</evidence>
<feature type="compositionally biased region" description="Polar residues" evidence="7">
    <location>
        <begin position="991"/>
        <end position="1010"/>
    </location>
</feature>
<keyword evidence="2" id="KW-0132">Cell division</keyword>
<evidence type="ECO:0000313" key="9">
    <source>
        <dbReference type="Proteomes" id="UP000807716"/>
    </source>
</evidence>
<accession>A0A9P6QLD8</accession>
<dbReference type="GO" id="GO:0000785">
    <property type="term" value="C:chromatin"/>
    <property type="evidence" value="ECO:0007669"/>
    <property type="project" value="TreeGrafter"/>
</dbReference>
<dbReference type="GO" id="GO:0006281">
    <property type="term" value="P:DNA repair"/>
    <property type="evidence" value="ECO:0007669"/>
    <property type="project" value="TreeGrafter"/>
</dbReference>
<keyword evidence="6" id="KW-0175">Coiled coil</keyword>
<dbReference type="EMBL" id="JAAAJB010000053">
    <property type="protein sequence ID" value="KAG0268354.1"/>
    <property type="molecule type" value="Genomic_DNA"/>
</dbReference>
<dbReference type="InterPro" id="IPR011989">
    <property type="entry name" value="ARM-like"/>
</dbReference>
<evidence type="ECO:0000256" key="6">
    <source>
        <dbReference type="SAM" id="Coils"/>
    </source>
</evidence>
<dbReference type="Pfam" id="PF20168">
    <property type="entry name" value="PDS5"/>
    <property type="match status" value="1"/>
</dbReference>
<keyword evidence="9" id="KW-1185">Reference proteome</keyword>
<feature type="region of interest" description="Disordered" evidence="7">
    <location>
        <begin position="1125"/>
        <end position="1253"/>
    </location>
</feature>
<feature type="region of interest" description="Disordered" evidence="7">
    <location>
        <begin position="985"/>
        <end position="1010"/>
    </location>
</feature>
<evidence type="ECO:0000256" key="4">
    <source>
        <dbReference type="ARBA" id="ARBA00023242"/>
    </source>
</evidence>
<feature type="compositionally biased region" description="Acidic residues" evidence="7">
    <location>
        <begin position="1241"/>
        <end position="1253"/>
    </location>
</feature>
<dbReference type="GO" id="GO:0007064">
    <property type="term" value="P:mitotic sister chromatid cohesion"/>
    <property type="evidence" value="ECO:0007669"/>
    <property type="project" value="InterPro"/>
</dbReference>
<feature type="compositionally biased region" description="Basic residues" evidence="7">
    <location>
        <begin position="1195"/>
        <end position="1217"/>
    </location>
</feature>
<evidence type="ECO:0000256" key="7">
    <source>
        <dbReference type="SAM" id="MobiDB-lite"/>
    </source>
</evidence>
<keyword evidence="4" id="KW-0539">Nucleus</keyword>
<protein>
    <recommendedName>
        <fullName evidence="10">Sister chromatid cohesion protein PDS5</fullName>
    </recommendedName>
</protein>
<evidence type="ECO:0008006" key="10">
    <source>
        <dbReference type="Google" id="ProtNLM"/>
    </source>
</evidence>
<dbReference type="Proteomes" id="UP000807716">
    <property type="component" value="Unassembled WGS sequence"/>
</dbReference>
<comment type="caution">
    <text evidence="8">The sequence shown here is derived from an EMBL/GenBank/DDBJ whole genome shotgun (WGS) entry which is preliminary data.</text>
</comment>
<dbReference type="InterPro" id="IPR039776">
    <property type="entry name" value="Pds5"/>
</dbReference>
<dbReference type="SUPFAM" id="SSF48371">
    <property type="entry name" value="ARM repeat"/>
    <property type="match status" value="1"/>
</dbReference>
<organism evidence="8 9">
    <name type="scientific">Actinomortierella ambigua</name>
    <dbReference type="NCBI Taxonomy" id="1343610"/>
    <lineage>
        <taxon>Eukaryota</taxon>
        <taxon>Fungi</taxon>
        <taxon>Fungi incertae sedis</taxon>
        <taxon>Mucoromycota</taxon>
        <taxon>Mortierellomycotina</taxon>
        <taxon>Mortierellomycetes</taxon>
        <taxon>Mortierellales</taxon>
        <taxon>Mortierellaceae</taxon>
        <taxon>Actinomortierella</taxon>
    </lineage>
</organism>
<comment type="subcellular location">
    <subcellularLocation>
        <location evidence="1">Nucleus</location>
    </subcellularLocation>
</comment>
<dbReference type="PANTHER" id="PTHR12663:SF0">
    <property type="entry name" value="PRECOCIOUS DISSOCIATION OF SISTERS 5, ISOFORM A"/>
    <property type="match status" value="1"/>
</dbReference>
<evidence type="ECO:0000313" key="8">
    <source>
        <dbReference type="EMBL" id="KAG0268354.1"/>
    </source>
</evidence>
<dbReference type="PANTHER" id="PTHR12663">
    <property type="entry name" value="ANDROGEN INDUCED INHIBITOR OF PROLIFERATION AS3 / PDS5-RELATED"/>
    <property type="match status" value="1"/>
</dbReference>
<dbReference type="InterPro" id="IPR016024">
    <property type="entry name" value="ARM-type_fold"/>
</dbReference>
<dbReference type="CDD" id="cd19953">
    <property type="entry name" value="PDS5"/>
    <property type="match status" value="1"/>
</dbReference>
<sequence>MVTPAMTTLTFNQRLSGTATELLKKLKELHNELKNLPQETTDTASLSSVTKQLIDPSLMRHKDRGVKIYVSCCIADLLRLYAPDAPYNPKHLREIFELFIEQLRSLSFMTSPYYSMYYYLLESLSAVKSIVLLTELKNAEPLVNNLFRDIFDAVRPEQSKNIQICMSELLQHVIAESAQLPQDSVDLILAQFLPKRQADNLAAYRLACDIGNQCADQLQRPVFQYFSDVISTSGKQDLSTKEMDDLKTVHQLIVEVMKGAPGLLLSVVPQLEEELKMSDVAIRQLATETLGKMFAEKTSQLHKQYESTWKTWLSRRNDRMPQIRVAWVESLTSILKSHGDLSKELCDCLLEKVIDTEEKVRATTCRVVGELDYEASLHHVTKGVLEQIGHRCKDKKKSVSQEAIKALSVLYNQAYPEIENGTRRSLSHFGWMASALFHAIYSNDPDIIASVDSAVYTTIFPANGSATVRTQRLVTVFGSLDARGRTGFLSVIKRSVELRSPLKVYLELCSQLAEMTKSGEDTEDAQKRVGSIIKILSARLSDPTKSSLVLYKFAEANDSRMINLAKSCIDSRRNLEGIRTALQETRQRINNIVPSASELFDLLLQRASFILINKETMTELIDNVANNDATRDVSGDLLRTISVVLPALFKDHLEPMVGLLNDPESLGVSDSLFTLAEFTKQYPKSLPSNLSAKETLFHFLQTGTPLQARHAAIVAAGFPDGEDLCTRVLEDALRHLKADSNYLLRSLTILSQLALYAPQVYETKSDAISSFIVKTLLMTNVPNLDVQYDPNGDWVDKTELDQNSLSKIMGLKVLVNRAIVHANNERLAAEIARPLLKLLWTILSQEGEISRNTDTSNVVKSHMRLAAARSALKLTRCRPTYEKMVTVSEYVRLALTMQDSVYQVRQSFAGRITKYLRAQELHIRYLAVLALAAHEPEAELRVSIRSFLVKQSKSQAYDKTLMLNELTLARVIHLVASHPDFAIEPPEEADTSASGPSSRPAPTTAMTGHQHTSEQLNQALAYIDFYLEAMANAENVSLHYYIATLLKTVRCAQLQDSSENVYVLSDLTQWRIQERCRAHAWTLSSYPGQVKLPRELFVPLTKSDVSAEIAKRTYLPESWIRERTQRAAGRARASAASTSASGSGQEKSKRTAIASMGQASKRRDAESEDEDEDENGRENEEEEEESSGEDDKKRQSSLRRKRASKAPVKPKRVKRVKKTEEPVRRMASRAAKAKSIGYKDESDEEEDELTEEE</sequence>
<proteinExistence type="predicted"/>
<evidence type="ECO:0000256" key="1">
    <source>
        <dbReference type="ARBA" id="ARBA00004123"/>
    </source>
</evidence>
<name>A0A9P6QLD8_9FUNG</name>
<feature type="compositionally biased region" description="Acidic residues" evidence="7">
    <location>
        <begin position="1166"/>
        <end position="1188"/>
    </location>
</feature>
<dbReference type="GO" id="GO:0051301">
    <property type="term" value="P:cell division"/>
    <property type="evidence" value="ECO:0007669"/>
    <property type="project" value="UniProtKB-KW"/>
</dbReference>
<evidence type="ECO:0000256" key="3">
    <source>
        <dbReference type="ARBA" id="ARBA00022776"/>
    </source>
</evidence>
<gene>
    <name evidence="8" type="ORF">DFQ27_006977</name>
</gene>